<proteinExistence type="predicted"/>
<evidence type="ECO:0000313" key="1">
    <source>
        <dbReference type="EMBL" id="JAH34642.1"/>
    </source>
</evidence>
<sequence length="72" mass="8191">MAKSESGTVVSGLDFVCAKLHEWGTTVAWRTLFHPNYHIKYSLKTHKRKWLPRGICIQIITSNKLCSVQATC</sequence>
<accession>A0A0E9S0C7</accession>
<dbReference type="AlphaFoldDB" id="A0A0E9S0C7"/>
<dbReference type="EMBL" id="GBXM01073935">
    <property type="protein sequence ID" value="JAH34642.1"/>
    <property type="molecule type" value="Transcribed_RNA"/>
</dbReference>
<organism evidence="1">
    <name type="scientific">Anguilla anguilla</name>
    <name type="common">European freshwater eel</name>
    <name type="synonym">Muraena anguilla</name>
    <dbReference type="NCBI Taxonomy" id="7936"/>
    <lineage>
        <taxon>Eukaryota</taxon>
        <taxon>Metazoa</taxon>
        <taxon>Chordata</taxon>
        <taxon>Craniata</taxon>
        <taxon>Vertebrata</taxon>
        <taxon>Euteleostomi</taxon>
        <taxon>Actinopterygii</taxon>
        <taxon>Neopterygii</taxon>
        <taxon>Teleostei</taxon>
        <taxon>Anguilliformes</taxon>
        <taxon>Anguillidae</taxon>
        <taxon>Anguilla</taxon>
    </lineage>
</organism>
<name>A0A0E9S0C7_ANGAN</name>
<protein>
    <submittedName>
        <fullName evidence="1">Uncharacterized protein</fullName>
    </submittedName>
</protein>
<reference evidence="1" key="2">
    <citation type="journal article" date="2015" name="Fish Shellfish Immunol.">
        <title>Early steps in the European eel (Anguilla anguilla)-Vibrio vulnificus interaction in the gills: Role of the RtxA13 toxin.</title>
        <authorList>
            <person name="Callol A."/>
            <person name="Pajuelo D."/>
            <person name="Ebbesson L."/>
            <person name="Teles M."/>
            <person name="MacKenzie S."/>
            <person name="Amaro C."/>
        </authorList>
    </citation>
    <scope>NUCLEOTIDE SEQUENCE</scope>
</reference>
<reference evidence="1" key="1">
    <citation type="submission" date="2014-11" db="EMBL/GenBank/DDBJ databases">
        <authorList>
            <person name="Amaro Gonzalez C."/>
        </authorList>
    </citation>
    <scope>NUCLEOTIDE SEQUENCE</scope>
</reference>